<comment type="caution">
    <text evidence="1">The sequence shown here is derived from an EMBL/GenBank/DDBJ whole genome shotgun (WGS) entry which is preliminary data.</text>
</comment>
<dbReference type="EMBL" id="LSLI01000073">
    <property type="protein sequence ID" value="KXS31460.1"/>
    <property type="molecule type" value="Genomic_DNA"/>
</dbReference>
<proteinExistence type="predicted"/>
<organism evidence="1 2">
    <name type="scientific">Candidatus Gallionella acididurans</name>
    <dbReference type="NCBI Taxonomy" id="1796491"/>
    <lineage>
        <taxon>Bacteria</taxon>
        <taxon>Pseudomonadati</taxon>
        <taxon>Pseudomonadota</taxon>
        <taxon>Betaproteobacteria</taxon>
        <taxon>Nitrosomonadales</taxon>
        <taxon>Gallionellaceae</taxon>
        <taxon>Gallionella</taxon>
    </lineage>
</organism>
<dbReference type="Proteomes" id="UP000070578">
    <property type="component" value="Unassembled WGS sequence"/>
</dbReference>
<reference evidence="1 2" key="1">
    <citation type="submission" date="2016-02" db="EMBL/GenBank/DDBJ databases">
        <authorList>
            <person name="Wen L."/>
            <person name="He K."/>
            <person name="Yang H."/>
        </authorList>
    </citation>
    <scope>NUCLEOTIDE SEQUENCE [LARGE SCALE GENOMIC DNA]</scope>
    <source>
        <strain evidence="1">ShG14-8</strain>
    </source>
</reference>
<reference evidence="1 2" key="2">
    <citation type="submission" date="2016-03" db="EMBL/GenBank/DDBJ databases">
        <title>New uncultured bacterium of the family Gallionellaceae from acid mine drainage: description and reconstruction of genome based on metagenomic analysis of microbial community.</title>
        <authorList>
            <person name="Kadnikov V."/>
            <person name="Ivasenko D."/>
            <person name="Beletsky A."/>
            <person name="Mardanov A."/>
            <person name="Danilova E."/>
            <person name="Pimenov N."/>
            <person name="Karnachuk O."/>
            <person name="Ravin N."/>
        </authorList>
    </citation>
    <scope>NUCLEOTIDE SEQUENCE [LARGE SCALE GENOMIC DNA]</scope>
    <source>
        <strain evidence="1">ShG14-8</strain>
    </source>
</reference>
<name>A0A139BR25_9PROT</name>
<evidence type="ECO:0000313" key="1">
    <source>
        <dbReference type="EMBL" id="KXS31460.1"/>
    </source>
</evidence>
<sequence>MRAYNIEVSSLTREGMTMNDVFQQDWDPKSDAVLRDQRAAYDEMRERCPVAYSDFLG</sequence>
<evidence type="ECO:0000313" key="2">
    <source>
        <dbReference type="Proteomes" id="UP000070578"/>
    </source>
</evidence>
<protein>
    <submittedName>
        <fullName evidence="1">Erythromycin C-12 hydroxylase</fullName>
    </submittedName>
</protein>
<accession>A0A139BR25</accession>
<gene>
    <name evidence="1" type="ORF">AWT59_2402</name>
</gene>
<dbReference type="AlphaFoldDB" id="A0A139BR25"/>